<feature type="domain" description="GYF" evidence="3">
    <location>
        <begin position="164"/>
        <end position="213"/>
    </location>
</feature>
<feature type="compositionally biased region" description="Basic and acidic residues" evidence="1">
    <location>
        <begin position="555"/>
        <end position="572"/>
    </location>
</feature>
<evidence type="ECO:0000313" key="4">
    <source>
        <dbReference type="EMBL" id="TQF10804.1"/>
    </source>
</evidence>
<dbReference type="NCBIfam" id="TIGR02098">
    <property type="entry name" value="MJ0042_CXXC"/>
    <property type="match status" value="1"/>
</dbReference>
<feature type="compositionally biased region" description="Low complexity" evidence="1">
    <location>
        <begin position="324"/>
        <end position="354"/>
    </location>
</feature>
<feature type="compositionally biased region" description="Low complexity" evidence="1">
    <location>
        <begin position="50"/>
        <end position="92"/>
    </location>
</feature>
<comment type="caution">
    <text evidence="4">The sequence shown here is derived from an EMBL/GenBank/DDBJ whole genome shotgun (WGS) entry which is preliminary data.</text>
</comment>
<feature type="compositionally biased region" description="Basic and acidic residues" evidence="1">
    <location>
        <begin position="131"/>
        <end position="145"/>
    </location>
</feature>
<feature type="region of interest" description="Disordered" evidence="1">
    <location>
        <begin position="38"/>
        <end position="101"/>
    </location>
</feature>
<sequence>MRFVCDSCRAQYMISDDKVGPKGVKVRCKKCGHTITVRPAGAAAGKDSPSEPATSSAPASASNGASTPSTPSKEAESSSSSSSSLPATLGTPPEGGLFTDVEEDEIGAVFDQVLSSGTHKIPAGESVGEAAARDATAENVRKLAEAEDEPDKDEAKAPVSSHDWYVAIDEKQVGPLSVEKVKDAWDRGEVGPDSLCWRSGFSDWIPLSETAELASVLAPRPSKPTIVAPEPVSGSSPTVQPGPVQSAFSAGKASKGDSAPAPSASSEAPSGWKPSAASVLASLVKEENDAFSKPPPTPAPPLGREPVSQSRLLDVPMPPPEPVSSPSLMGASAAMAAQMAPPQAQQPYPHPQQSMAPYGQPSQMPYGQQPAPYAQPGPAQYSPAGYAPTYAQQGGTSQGGKNRMGLMVGIAVGVLGLGGGVLAFTMKGDSKVEAPATSQVASPPVAAATPPPVAAPVNPPPVAAPVQPPPVVAGAAATPTPPPVAAGTPEANPAVAAGTPAQPAATPPPVATPPAVAQAPVSPTPPVETAKPLDSAVAKVERTTPRKNNGSSAAGRREEPEERPVARAEKPAASEGDSDDFDELFGTKKPKSEPKPSENRPPTAYIPPEPGGGGVRDTLQRSDIMEVVLNNKPAIVKCVNEQKKKDPMLSGKLVMRWTIQTSGKTANVTCKTDEYRTTYMASCISGLIKSWAFPRHKKQGEPIDFPFTF</sequence>
<dbReference type="AlphaFoldDB" id="A0A540WQV6"/>
<feature type="compositionally biased region" description="Low complexity" evidence="1">
    <location>
        <begin position="365"/>
        <end position="385"/>
    </location>
</feature>
<dbReference type="InterPro" id="IPR049806">
    <property type="entry name" value="MasK-like_C"/>
</dbReference>
<feature type="compositionally biased region" description="Pro residues" evidence="1">
    <location>
        <begin position="293"/>
        <end position="303"/>
    </location>
</feature>
<feature type="region of interest" description="Disordered" evidence="1">
    <location>
        <begin position="286"/>
        <end position="399"/>
    </location>
</feature>
<dbReference type="NCBIfam" id="NF033768">
    <property type="entry name" value="myxo_SS_tail"/>
    <property type="match status" value="1"/>
</dbReference>
<dbReference type="InterPro" id="IPR025640">
    <property type="entry name" value="GYF_2"/>
</dbReference>
<gene>
    <name evidence="4" type="primary">gltJ</name>
    <name evidence="4" type="ORF">FJV41_37560</name>
</gene>
<evidence type="ECO:0000259" key="3">
    <source>
        <dbReference type="Pfam" id="PF14237"/>
    </source>
</evidence>
<accession>A0A540WQV6</accession>
<organism evidence="4 5">
    <name type="scientific">Myxococcus llanfairpwllgwyngyllgogerychwyrndrobwllllantysiliogogogochensis</name>
    <dbReference type="NCBI Taxonomy" id="2590453"/>
    <lineage>
        <taxon>Bacteria</taxon>
        <taxon>Pseudomonadati</taxon>
        <taxon>Myxococcota</taxon>
        <taxon>Myxococcia</taxon>
        <taxon>Myxococcales</taxon>
        <taxon>Cystobacterineae</taxon>
        <taxon>Myxococcaceae</taxon>
        <taxon>Myxococcus</taxon>
    </lineage>
</organism>
<evidence type="ECO:0000313" key="5">
    <source>
        <dbReference type="Proteomes" id="UP000315369"/>
    </source>
</evidence>
<dbReference type="RefSeq" id="WP_141647422.1">
    <property type="nucleotide sequence ID" value="NZ_VIFM01000228.1"/>
</dbReference>
<feature type="compositionally biased region" description="Low complexity" evidence="1">
    <location>
        <begin position="258"/>
        <end position="270"/>
    </location>
</feature>
<evidence type="ECO:0000256" key="1">
    <source>
        <dbReference type="SAM" id="MobiDB-lite"/>
    </source>
</evidence>
<feature type="region of interest" description="Disordered" evidence="1">
    <location>
        <begin position="473"/>
        <end position="615"/>
    </location>
</feature>
<proteinExistence type="predicted"/>
<dbReference type="InterPro" id="IPR011723">
    <property type="entry name" value="Znf/thioredoxin_put"/>
</dbReference>
<dbReference type="NCBIfam" id="NF033761">
    <property type="entry name" value="gliding_GltJ"/>
    <property type="match status" value="1"/>
</dbReference>
<dbReference type="Proteomes" id="UP000315369">
    <property type="component" value="Unassembled WGS sequence"/>
</dbReference>
<name>A0A540WQV6_9BACT</name>
<keyword evidence="5" id="KW-1185">Reference proteome</keyword>
<evidence type="ECO:0000259" key="2">
    <source>
        <dbReference type="Pfam" id="PF13717"/>
    </source>
</evidence>
<feature type="compositionally biased region" description="Low complexity" evidence="1">
    <location>
        <begin position="485"/>
        <end position="504"/>
    </location>
</feature>
<dbReference type="Pfam" id="PF13717">
    <property type="entry name" value="Zn_ribbon_4"/>
    <property type="match status" value="1"/>
</dbReference>
<protein>
    <submittedName>
        <fullName evidence="4">Adventurous gliding motility protein GltJ</fullName>
    </submittedName>
</protein>
<reference evidence="4 5" key="1">
    <citation type="submission" date="2019-06" db="EMBL/GenBank/DDBJ databases">
        <authorList>
            <person name="Livingstone P."/>
            <person name="Whitworth D."/>
        </authorList>
    </citation>
    <scope>NUCLEOTIDE SEQUENCE [LARGE SCALE GENOMIC DNA]</scope>
    <source>
        <strain evidence="4 5">AM401</strain>
    </source>
</reference>
<dbReference type="Pfam" id="PF14237">
    <property type="entry name" value="GYF_2"/>
    <property type="match status" value="1"/>
</dbReference>
<dbReference type="EMBL" id="VIFM01000228">
    <property type="protein sequence ID" value="TQF10804.1"/>
    <property type="molecule type" value="Genomic_DNA"/>
</dbReference>
<feature type="region of interest" description="Disordered" evidence="1">
    <location>
        <begin position="222"/>
        <end position="273"/>
    </location>
</feature>
<feature type="domain" description="Zinc finger/thioredoxin putative" evidence="2">
    <location>
        <begin position="1"/>
        <end position="36"/>
    </location>
</feature>
<dbReference type="OrthoDB" id="7159357at2"/>
<feature type="region of interest" description="Disordered" evidence="1">
    <location>
        <begin position="119"/>
        <end position="161"/>
    </location>
</feature>